<dbReference type="PANTHER" id="PTHR39338:SF7">
    <property type="entry name" value="BLL6692 PROTEIN"/>
    <property type="match status" value="1"/>
</dbReference>
<feature type="compositionally biased region" description="Gly residues" evidence="1">
    <location>
        <begin position="151"/>
        <end position="161"/>
    </location>
</feature>
<name>A0A1L3GLQ7_9BACT</name>
<dbReference type="STRING" id="1842532.A7E78_02875"/>
<reference evidence="2 3" key="1">
    <citation type="journal article" date="2017" name="Genome Announc.">
        <title>Complete Genome Sequences of Two Acetylene-Fermenting Pelobacter acetylenicus Strains.</title>
        <authorList>
            <person name="Sutton J.M."/>
            <person name="Baesman S.M."/>
            <person name="Fierst J.L."/>
            <person name="Poret-Peterson A.T."/>
            <person name="Oremland R.S."/>
            <person name="Dunlap D.S."/>
            <person name="Akob D.M."/>
        </authorList>
    </citation>
    <scope>NUCLEOTIDE SEQUENCE [LARGE SCALE GENOMIC DNA]</scope>
    <source>
        <strain evidence="2 3">SFB93</strain>
    </source>
</reference>
<gene>
    <name evidence="2" type="ORF">A7E78_02875</name>
</gene>
<evidence type="ECO:0000313" key="2">
    <source>
        <dbReference type="EMBL" id="APG26873.1"/>
    </source>
</evidence>
<dbReference type="Proteomes" id="UP000182517">
    <property type="component" value="Chromosome"/>
</dbReference>
<dbReference type="RefSeq" id="WP_072282834.1">
    <property type="nucleotide sequence ID" value="NZ_CP015519.1"/>
</dbReference>
<evidence type="ECO:0000313" key="3">
    <source>
        <dbReference type="Proteomes" id="UP000182517"/>
    </source>
</evidence>
<accession>A0A1L3GLQ7</accession>
<sequence>MFVPFFYTLRKRGVMVTPTAFLRLQKALSLRLVVSLDDFYIVARSILVKSERDFDTYDQVFAELFAGVETVPLEGLELDEAARQLLKTWVKTPQDLAKALGLTEKELRRLTAEELEQYLLDRLKDQKAVHYGGRKWIGAGGVSPVGHSGNRPGGMRIGGGSRARSASKVALERRYRDYSRTAPLTRSQMGEALQRLRHLKPVGPMDELNLDKTITETMRNAGEIEIVFDRRMVDRLKVLLLIDNGGWSMDPYVETVQALFHHARSQFKELSIRYFHNTIRDRVWCDAERRHKPEPVEDLLRRDPETRLIFVGDASMAPEELLDINGSIEIEFRQKKPSIENLKMLAGAFRHAAWFNPSSSSLWSYGETISIIRDIIPMFELNLDGLEKGVRHLSAR</sequence>
<dbReference type="EMBL" id="CP015519">
    <property type="protein sequence ID" value="APG26873.1"/>
    <property type="molecule type" value="Genomic_DNA"/>
</dbReference>
<feature type="region of interest" description="Disordered" evidence="1">
    <location>
        <begin position="142"/>
        <end position="162"/>
    </location>
</feature>
<organism evidence="2 3">
    <name type="scientific">Syntrophotalea acetylenivorans</name>
    <dbReference type="NCBI Taxonomy" id="1842532"/>
    <lineage>
        <taxon>Bacteria</taxon>
        <taxon>Pseudomonadati</taxon>
        <taxon>Thermodesulfobacteriota</taxon>
        <taxon>Desulfuromonadia</taxon>
        <taxon>Desulfuromonadales</taxon>
        <taxon>Syntrophotaleaceae</taxon>
        <taxon>Syntrophotalea</taxon>
    </lineage>
</organism>
<dbReference type="PANTHER" id="PTHR39338">
    <property type="entry name" value="BLL5662 PROTEIN-RELATED"/>
    <property type="match status" value="1"/>
</dbReference>
<dbReference type="OrthoDB" id="9764216at2"/>
<evidence type="ECO:0008006" key="4">
    <source>
        <dbReference type="Google" id="ProtNLM"/>
    </source>
</evidence>
<proteinExistence type="predicted"/>
<keyword evidence="3" id="KW-1185">Reference proteome</keyword>
<dbReference type="AlphaFoldDB" id="A0A1L3GLQ7"/>
<evidence type="ECO:0000256" key="1">
    <source>
        <dbReference type="SAM" id="MobiDB-lite"/>
    </source>
</evidence>
<dbReference type="KEGG" id="pef:A7E78_02875"/>
<protein>
    <recommendedName>
        <fullName evidence="4">VWA containing CoxE family protein</fullName>
    </recommendedName>
</protein>